<feature type="transmembrane region" description="Helical" evidence="1">
    <location>
        <begin position="297"/>
        <end position="317"/>
    </location>
</feature>
<feature type="transmembrane region" description="Helical" evidence="1">
    <location>
        <begin position="38"/>
        <end position="56"/>
    </location>
</feature>
<dbReference type="InterPro" id="IPR046712">
    <property type="entry name" value="DUF6785"/>
</dbReference>
<feature type="transmembrane region" description="Helical" evidence="1">
    <location>
        <begin position="217"/>
        <end position="238"/>
    </location>
</feature>
<feature type="transmembrane region" description="Helical" evidence="1">
    <location>
        <begin position="394"/>
        <end position="413"/>
    </location>
</feature>
<feature type="transmembrane region" description="Helical" evidence="1">
    <location>
        <begin position="640"/>
        <end position="665"/>
    </location>
</feature>
<dbReference type="InterPro" id="IPR046711">
    <property type="entry name" value="DUF6784"/>
</dbReference>
<evidence type="ECO:0000313" key="5">
    <source>
        <dbReference type="Proteomes" id="UP001238163"/>
    </source>
</evidence>
<dbReference type="RefSeq" id="WP_307263142.1">
    <property type="nucleotide sequence ID" value="NZ_JAUSVL010000001.1"/>
</dbReference>
<evidence type="ECO:0000259" key="2">
    <source>
        <dbReference type="Pfam" id="PF20580"/>
    </source>
</evidence>
<evidence type="ECO:0000256" key="1">
    <source>
        <dbReference type="SAM" id="Phobius"/>
    </source>
</evidence>
<dbReference type="Pfam" id="PF20581">
    <property type="entry name" value="DUF6785"/>
    <property type="match status" value="1"/>
</dbReference>
<proteinExistence type="predicted"/>
<name>A0AAE3VHX7_9BACT</name>
<feature type="transmembrane region" description="Helical" evidence="1">
    <location>
        <begin position="151"/>
        <end position="175"/>
    </location>
</feature>
<keyword evidence="1" id="KW-0812">Transmembrane</keyword>
<dbReference type="EMBL" id="JAUSVL010000001">
    <property type="protein sequence ID" value="MDQ0290992.1"/>
    <property type="molecule type" value="Genomic_DNA"/>
</dbReference>
<feature type="transmembrane region" description="Helical" evidence="1">
    <location>
        <begin position="367"/>
        <end position="388"/>
    </location>
</feature>
<dbReference type="Pfam" id="PF20580">
    <property type="entry name" value="DUF6784"/>
    <property type="match status" value="1"/>
</dbReference>
<feature type="transmembrane region" description="Helical" evidence="1">
    <location>
        <begin position="329"/>
        <end position="346"/>
    </location>
</feature>
<gene>
    <name evidence="4" type="ORF">J3R75_003099</name>
</gene>
<feature type="domain" description="DUF6785" evidence="3">
    <location>
        <begin position="2"/>
        <end position="515"/>
    </location>
</feature>
<feature type="transmembrane region" description="Helical" evidence="1">
    <location>
        <begin position="434"/>
        <end position="461"/>
    </location>
</feature>
<organism evidence="4 5">
    <name type="scientific">Oligosphaera ethanolica</name>
    <dbReference type="NCBI Taxonomy" id="760260"/>
    <lineage>
        <taxon>Bacteria</taxon>
        <taxon>Pseudomonadati</taxon>
        <taxon>Lentisphaerota</taxon>
        <taxon>Oligosphaeria</taxon>
        <taxon>Oligosphaerales</taxon>
        <taxon>Oligosphaeraceae</taxon>
        <taxon>Oligosphaera</taxon>
    </lineage>
</organism>
<dbReference type="Proteomes" id="UP001238163">
    <property type="component" value="Unassembled WGS sequence"/>
</dbReference>
<reference evidence="4" key="1">
    <citation type="submission" date="2023-07" db="EMBL/GenBank/DDBJ databases">
        <title>Genomic Encyclopedia of Type Strains, Phase IV (KMG-IV): sequencing the most valuable type-strain genomes for metagenomic binning, comparative biology and taxonomic classification.</title>
        <authorList>
            <person name="Goeker M."/>
        </authorList>
    </citation>
    <scope>NUCLEOTIDE SEQUENCE</scope>
    <source>
        <strain evidence="4">DSM 24202</strain>
    </source>
</reference>
<accession>A0AAE3VHX7</accession>
<feature type="domain" description="DUF6784" evidence="2">
    <location>
        <begin position="571"/>
        <end position="661"/>
    </location>
</feature>
<protein>
    <submittedName>
        <fullName evidence="4">Uncharacterized protein</fullName>
    </submittedName>
</protein>
<evidence type="ECO:0000259" key="3">
    <source>
        <dbReference type="Pfam" id="PF20581"/>
    </source>
</evidence>
<dbReference type="AlphaFoldDB" id="A0AAE3VHX7"/>
<keyword evidence="1" id="KW-0472">Membrane</keyword>
<feature type="transmembrane region" description="Helical" evidence="1">
    <location>
        <begin position="610"/>
        <end position="628"/>
    </location>
</feature>
<sequence>MTLRAILIGFLGAAFISGASYFNDQILNQTYLVGNNMPVAVYGLLLFLVLIVNPLLGKRAFRGKELALIMALTLAACCIPGSGLMRTFTTSLMLPHHINRTEPGWRSKDILAECPPQMLADISIDEDTALTGFIQGLGQTGQPFHLSQIPWSAWTGTLLFWLPLILTVWLALIAISPMLHKQWADHEHLPYPVANFTIALLPGSNGGLPAIMRQRMFWIAGGIVFAIHFNNFLCQWYPDQLIPFKTNINLVPMAKLVTTFQRGGGAAMLSPTIYFTVVGLSYFLATDVVLSCGIGPILWAFVCGVFTTYGISLTSNIDGVGYLGLTPRSMLNFGAYFGMFGMIMYLGRRYYSSALKRALFIASGDAVEPHVIIGLRIFLVLVPVLFLQMIMAGLAWPLAVIYIGVLFMFFVMISRVMAETGMFYIQPYFVPSGVAWALFGTGALGTGQLMILLMLSLTLVVDPRETLLPFISGSLKVSDDQKLKLGKTLVYCSLAMVLGMSIALPTTLYLQYRHGVQWADSWASKVVPRMPFDNVAAAHEKLSLQDLRESAATYSSIERIRHARPEPVAMIAVASGLALVLLFSLARLRFSWWPLHPVLFLTWATEPQRRMAGAFFIGWLVKVMVSKYGGAKSYQALKPLMFGLVAGEILGAVVPSIVGAIYYAITGEIPPRFMVLPG</sequence>
<feature type="transmembrane region" description="Helical" evidence="1">
    <location>
        <begin position="568"/>
        <end position="590"/>
    </location>
</feature>
<evidence type="ECO:0000313" key="4">
    <source>
        <dbReference type="EMBL" id="MDQ0290992.1"/>
    </source>
</evidence>
<keyword evidence="1" id="KW-1133">Transmembrane helix</keyword>
<feature type="transmembrane region" description="Helical" evidence="1">
    <location>
        <begin position="265"/>
        <end position="285"/>
    </location>
</feature>
<feature type="transmembrane region" description="Helical" evidence="1">
    <location>
        <begin position="68"/>
        <end position="85"/>
    </location>
</feature>
<comment type="caution">
    <text evidence="4">The sequence shown here is derived from an EMBL/GenBank/DDBJ whole genome shotgun (WGS) entry which is preliminary data.</text>
</comment>
<feature type="transmembrane region" description="Helical" evidence="1">
    <location>
        <begin position="488"/>
        <end position="510"/>
    </location>
</feature>
<keyword evidence="5" id="KW-1185">Reference proteome</keyword>